<dbReference type="AlphaFoldDB" id="A0A3M9N1M0"/>
<name>A0A3M9N1M0_9BACT</name>
<evidence type="ECO:0000313" key="4">
    <source>
        <dbReference type="Proteomes" id="UP000272117"/>
    </source>
</evidence>
<feature type="chain" id="PRO_5018170363" evidence="1">
    <location>
        <begin position="22"/>
        <end position="218"/>
    </location>
</feature>
<dbReference type="RefSeq" id="WP_123125603.1">
    <property type="nucleotide sequence ID" value="NZ_RJJD01000001.1"/>
</dbReference>
<gene>
    <name evidence="3" type="ORF">EFB08_01715</name>
</gene>
<organism evidence="3 4">
    <name type="scientific">Rufibacter latericius</name>
    <dbReference type="NCBI Taxonomy" id="2487040"/>
    <lineage>
        <taxon>Bacteria</taxon>
        <taxon>Pseudomonadati</taxon>
        <taxon>Bacteroidota</taxon>
        <taxon>Cytophagia</taxon>
        <taxon>Cytophagales</taxon>
        <taxon>Hymenobacteraceae</taxon>
        <taxon>Rufibacter</taxon>
    </lineage>
</organism>
<dbReference type="EMBL" id="RJJD01000001">
    <property type="protein sequence ID" value="RNI31701.1"/>
    <property type="molecule type" value="Genomic_DNA"/>
</dbReference>
<comment type="caution">
    <text evidence="3">The sequence shown here is derived from an EMBL/GenBank/DDBJ whole genome shotgun (WGS) entry which is preliminary data.</text>
</comment>
<dbReference type="InterPro" id="IPR045136">
    <property type="entry name" value="Iah1-like"/>
</dbReference>
<accession>A0A3M9N1M0</accession>
<keyword evidence="1" id="KW-0732">Signal</keyword>
<keyword evidence="4" id="KW-1185">Reference proteome</keyword>
<sequence>MKKHFSLLYLLVLLVCFSASAQNKIKVACVGNSITEGSGLKQPYPAALQQLLGDAYEVRNYGLGGRTLLKKGDVPYWNETKYQDALGWNPDIVIIKLGTNDSKPQNWKFKDEFVPDYIQFVTSFKKLPSKPQVYVCNPLPVFETKWGINEPVVNNEILPAVKKIARKTKVKTIDLYTPFLGKPELTYDGIHPNDDGAALLASEVHKALQANRSKTARK</sequence>
<dbReference type="Pfam" id="PF13472">
    <property type="entry name" value="Lipase_GDSL_2"/>
    <property type="match status" value="1"/>
</dbReference>
<evidence type="ECO:0000256" key="1">
    <source>
        <dbReference type="SAM" id="SignalP"/>
    </source>
</evidence>
<dbReference type="Proteomes" id="UP000272117">
    <property type="component" value="Unassembled WGS sequence"/>
</dbReference>
<dbReference type="SUPFAM" id="SSF52266">
    <property type="entry name" value="SGNH hydrolase"/>
    <property type="match status" value="1"/>
</dbReference>
<dbReference type="InterPro" id="IPR036514">
    <property type="entry name" value="SGNH_hydro_sf"/>
</dbReference>
<evidence type="ECO:0000313" key="3">
    <source>
        <dbReference type="EMBL" id="RNI31701.1"/>
    </source>
</evidence>
<feature type="domain" description="SGNH hydrolase-type esterase" evidence="2">
    <location>
        <begin position="29"/>
        <end position="198"/>
    </location>
</feature>
<dbReference type="OrthoDB" id="9796689at2"/>
<dbReference type="PANTHER" id="PTHR14209">
    <property type="entry name" value="ISOAMYL ACETATE-HYDROLYZING ESTERASE 1"/>
    <property type="match status" value="1"/>
</dbReference>
<reference evidence="3 4" key="1">
    <citation type="submission" date="2018-11" db="EMBL/GenBank/DDBJ databases">
        <title>Rufibacter latericius sp. nov., isolated from water in Baiyang Lake.</title>
        <authorList>
            <person name="Yang Y."/>
        </authorList>
    </citation>
    <scope>NUCLEOTIDE SEQUENCE [LARGE SCALE GENOMIC DNA]</scope>
    <source>
        <strain evidence="3 4">R-22-1c-1</strain>
    </source>
</reference>
<proteinExistence type="predicted"/>
<feature type="signal peptide" evidence="1">
    <location>
        <begin position="1"/>
        <end position="21"/>
    </location>
</feature>
<dbReference type="Gene3D" id="3.40.50.1110">
    <property type="entry name" value="SGNH hydrolase"/>
    <property type="match status" value="1"/>
</dbReference>
<dbReference type="InterPro" id="IPR013830">
    <property type="entry name" value="SGNH_hydro"/>
</dbReference>
<protein>
    <submittedName>
        <fullName evidence="3">Sialate O-acetylesterase</fullName>
    </submittedName>
</protein>
<dbReference type="PANTHER" id="PTHR14209:SF19">
    <property type="entry name" value="ISOAMYL ACETATE-HYDROLYZING ESTERASE 1 HOMOLOG"/>
    <property type="match status" value="1"/>
</dbReference>
<dbReference type="GO" id="GO:0016788">
    <property type="term" value="F:hydrolase activity, acting on ester bonds"/>
    <property type="evidence" value="ECO:0007669"/>
    <property type="project" value="UniProtKB-ARBA"/>
</dbReference>
<evidence type="ECO:0000259" key="2">
    <source>
        <dbReference type="Pfam" id="PF13472"/>
    </source>
</evidence>